<feature type="binding site" evidence="12">
    <location>
        <position position="57"/>
    </location>
    <ligand>
        <name>[4Fe-4S] cluster</name>
        <dbReference type="ChEBI" id="CHEBI:49883"/>
        <label>1</label>
        <note>4Fe-4S-S-AdoMet</note>
    </ligand>
</feature>
<dbReference type="InterPro" id="IPR006638">
    <property type="entry name" value="Elp3/MiaA/NifB-like_rSAM"/>
</dbReference>
<dbReference type="SFLD" id="SFLDG01067">
    <property type="entry name" value="SPASM/twitch_domain_containing"/>
    <property type="match status" value="1"/>
</dbReference>
<evidence type="ECO:0000256" key="10">
    <source>
        <dbReference type="ARBA" id="ARBA00023239"/>
    </source>
</evidence>
<evidence type="ECO:0000256" key="7">
    <source>
        <dbReference type="ARBA" id="ARBA00023014"/>
    </source>
</evidence>
<dbReference type="InterPro" id="IPR010505">
    <property type="entry name" value="MoaA_twitch"/>
</dbReference>
<dbReference type="NCBIfam" id="TIGR02666">
    <property type="entry name" value="moaA"/>
    <property type="match status" value="1"/>
</dbReference>
<dbReference type="Pfam" id="PF04055">
    <property type="entry name" value="Radical_SAM"/>
    <property type="match status" value="1"/>
</dbReference>
<feature type="binding site" evidence="12">
    <location>
        <position position="194"/>
    </location>
    <ligand>
        <name>GTP</name>
        <dbReference type="ChEBI" id="CHEBI:37565"/>
    </ligand>
</feature>
<organism evidence="14 15">
    <name type="scientific">Polaromonas aquatica</name>
    <dbReference type="NCBI Taxonomy" id="332657"/>
    <lineage>
        <taxon>Bacteria</taxon>
        <taxon>Pseudomonadati</taxon>
        <taxon>Pseudomonadota</taxon>
        <taxon>Betaproteobacteria</taxon>
        <taxon>Burkholderiales</taxon>
        <taxon>Comamonadaceae</taxon>
        <taxon>Polaromonas</taxon>
    </lineage>
</organism>
<dbReference type="InterPro" id="IPR013483">
    <property type="entry name" value="MoaA"/>
</dbReference>
<dbReference type="InterPro" id="IPR013785">
    <property type="entry name" value="Aldolase_TIM"/>
</dbReference>
<evidence type="ECO:0000256" key="2">
    <source>
        <dbReference type="ARBA" id="ARBA00022485"/>
    </source>
</evidence>
<feature type="binding site" evidence="12">
    <location>
        <begin position="297"/>
        <end position="299"/>
    </location>
    <ligand>
        <name>GTP</name>
        <dbReference type="ChEBI" id="CHEBI:37565"/>
    </ligand>
</feature>
<gene>
    <name evidence="12 14" type="primary">moaA</name>
    <name evidence="14" type="ORF">ACFQND_05160</name>
</gene>
<feature type="binding site" evidence="12">
    <location>
        <position position="43"/>
    </location>
    <ligand>
        <name>GTP</name>
        <dbReference type="ChEBI" id="CHEBI:37565"/>
    </ligand>
</feature>
<feature type="binding site" evidence="12">
    <location>
        <position position="101"/>
    </location>
    <ligand>
        <name>S-adenosyl-L-methionine</name>
        <dbReference type="ChEBI" id="CHEBI:59789"/>
    </ligand>
</feature>
<dbReference type="PROSITE" id="PS51918">
    <property type="entry name" value="RADICAL_SAM"/>
    <property type="match status" value="1"/>
</dbReference>
<feature type="binding site" evidence="12">
    <location>
        <position position="295"/>
    </location>
    <ligand>
        <name>[4Fe-4S] cluster</name>
        <dbReference type="ChEBI" id="CHEBI:49883"/>
        <label>2</label>
        <note>4Fe-4S-substrate</note>
    </ligand>
</feature>
<dbReference type="CDD" id="cd21117">
    <property type="entry name" value="Twitch_MoaA"/>
    <property type="match status" value="1"/>
</dbReference>
<accession>A0ABW1TTN9</accession>
<dbReference type="PANTHER" id="PTHR22960:SF0">
    <property type="entry name" value="MOLYBDENUM COFACTOR BIOSYNTHESIS PROTEIN 1"/>
    <property type="match status" value="1"/>
</dbReference>
<keyword evidence="7 12" id="KW-0411">Iron-sulfur</keyword>
<dbReference type="InterPro" id="IPR000385">
    <property type="entry name" value="MoaA_NifB_PqqE_Fe-S-bd_CS"/>
</dbReference>
<evidence type="ECO:0000259" key="13">
    <source>
        <dbReference type="PROSITE" id="PS51918"/>
    </source>
</evidence>
<dbReference type="PROSITE" id="PS01305">
    <property type="entry name" value="MOAA_NIFB_PQQE"/>
    <property type="match status" value="1"/>
</dbReference>
<dbReference type="SMART" id="SM00729">
    <property type="entry name" value="Elp3"/>
    <property type="match status" value="1"/>
</dbReference>
<feature type="binding site" evidence="12">
    <location>
        <position position="54"/>
    </location>
    <ligand>
        <name>[4Fe-4S] cluster</name>
        <dbReference type="ChEBI" id="CHEBI:49883"/>
        <label>1</label>
        <note>4Fe-4S-S-AdoMet</note>
    </ligand>
</feature>
<dbReference type="Gene3D" id="3.20.20.70">
    <property type="entry name" value="Aldolase class I"/>
    <property type="match status" value="1"/>
</dbReference>
<dbReference type="EC" id="4.1.99.22" evidence="1 12"/>
<evidence type="ECO:0000256" key="5">
    <source>
        <dbReference type="ARBA" id="ARBA00022741"/>
    </source>
</evidence>
<keyword evidence="6 12" id="KW-0408">Iron</keyword>
<sequence>MTDKVIPLADIRYASRVPHIPARLEAPTGLLSDTLARPLRDLRISVTDRCNFRCSYCMPSEVFNKDYAFLPQTSLLSFEEITRLARIFVAHGVEKIRLTGGEPLLRKHLEVLIEMLAKLQTPEGRPLDITLTTNASLLARKAQSLKDAGLQRVTVSLDGLDDATFRRMNDVDFPVADVLKGIEVAQKVGLSPIKINMVVKRGTNDAEILPMARHFRHSGAVLRFIEYMDVGATNGWRMDEVLPSAQVIERINAEFPLTSINPNYTGETAGRWRYADGGGEIGVISSVTQAFCSDCNRARLSTEGKLFLCLFASQGHDLRALLRGGYADDQIAGAVSHIWQKRDDRYSELRAAMPADTSPLDNGLKRVEMSYIGG</sequence>
<feature type="binding site" evidence="12">
    <location>
        <position position="228"/>
    </location>
    <ligand>
        <name>S-adenosyl-L-methionine</name>
        <dbReference type="ChEBI" id="CHEBI:59789"/>
    </ligand>
</feature>
<proteinExistence type="inferred from homology"/>
<keyword evidence="8 12" id="KW-0342">GTP-binding</keyword>
<evidence type="ECO:0000256" key="1">
    <source>
        <dbReference type="ARBA" id="ARBA00012167"/>
    </source>
</evidence>
<dbReference type="RefSeq" id="WP_371437746.1">
    <property type="nucleotide sequence ID" value="NZ_JBHSRS010000013.1"/>
</dbReference>
<keyword evidence="10 12" id="KW-0456">Lyase</keyword>
<feature type="binding site" evidence="12">
    <location>
        <position position="50"/>
    </location>
    <ligand>
        <name>[4Fe-4S] cluster</name>
        <dbReference type="ChEBI" id="CHEBI:49883"/>
        <label>1</label>
        <note>4Fe-4S-S-AdoMet</note>
    </ligand>
</feature>
<evidence type="ECO:0000256" key="6">
    <source>
        <dbReference type="ARBA" id="ARBA00023004"/>
    </source>
</evidence>
<feature type="binding site" evidence="12">
    <location>
        <position position="309"/>
    </location>
    <ligand>
        <name>[4Fe-4S] cluster</name>
        <dbReference type="ChEBI" id="CHEBI:49883"/>
        <label>2</label>
        <note>4Fe-4S-substrate</note>
    </ligand>
</feature>
<feature type="binding site" evidence="12">
    <location>
        <position position="97"/>
    </location>
    <ligand>
        <name>GTP</name>
        <dbReference type="ChEBI" id="CHEBI:37565"/>
    </ligand>
</feature>
<dbReference type="SFLD" id="SFLDG01386">
    <property type="entry name" value="main_SPASM_domain-containing"/>
    <property type="match status" value="1"/>
</dbReference>
<feature type="domain" description="Radical SAM core" evidence="13">
    <location>
        <begin position="34"/>
        <end position="258"/>
    </location>
</feature>
<name>A0ABW1TTN9_9BURK</name>
<evidence type="ECO:0000256" key="12">
    <source>
        <dbReference type="HAMAP-Rule" id="MF_01225"/>
    </source>
</evidence>
<dbReference type="SUPFAM" id="SSF102114">
    <property type="entry name" value="Radical SAM enzymes"/>
    <property type="match status" value="1"/>
</dbReference>
<dbReference type="InterPro" id="IPR058240">
    <property type="entry name" value="rSAM_sf"/>
</dbReference>
<comment type="catalytic activity">
    <reaction evidence="11 12">
        <text>GTP + AH2 + S-adenosyl-L-methionine = (8S)-3',8-cyclo-7,8-dihydroguanosine 5'-triphosphate + 5'-deoxyadenosine + L-methionine + A + H(+)</text>
        <dbReference type="Rhea" id="RHEA:49576"/>
        <dbReference type="ChEBI" id="CHEBI:13193"/>
        <dbReference type="ChEBI" id="CHEBI:15378"/>
        <dbReference type="ChEBI" id="CHEBI:17319"/>
        <dbReference type="ChEBI" id="CHEBI:17499"/>
        <dbReference type="ChEBI" id="CHEBI:37565"/>
        <dbReference type="ChEBI" id="CHEBI:57844"/>
        <dbReference type="ChEBI" id="CHEBI:59789"/>
        <dbReference type="ChEBI" id="CHEBI:131766"/>
        <dbReference type="EC" id="4.1.99.22"/>
    </reaction>
</comment>
<dbReference type="Proteomes" id="UP001596270">
    <property type="component" value="Unassembled WGS sequence"/>
</dbReference>
<comment type="function">
    <text evidence="12">Catalyzes the cyclization of GTP to (8S)-3',8-cyclo-7,8-dihydroguanosine 5'-triphosphate.</text>
</comment>
<dbReference type="GO" id="GO:0061798">
    <property type="term" value="F:GTP 3',8'-cyclase activity"/>
    <property type="evidence" value="ECO:0007669"/>
    <property type="project" value="UniProtKB-EC"/>
</dbReference>
<feature type="binding site" evidence="12">
    <location>
        <position position="132"/>
    </location>
    <ligand>
        <name>GTP</name>
        <dbReference type="ChEBI" id="CHEBI:37565"/>
    </ligand>
</feature>
<dbReference type="SFLD" id="SFLDS00029">
    <property type="entry name" value="Radical_SAM"/>
    <property type="match status" value="1"/>
</dbReference>
<evidence type="ECO:0000313" key="15">
    <source>
        <dbReference type="Proteomes" id="UP001596270"/>
    </source>
</evidence>
<keyword evidence="9 12" id="KW-0501">Molybdenum cofactor biosynthesis</keyword>
<feature type="binding site" evidence="12">
    <location>
        <position position="156"/>
    </location>
    <ligand>
        <name>S-adenosyl-L-methionine</name>
        <dbReference type="ChEBI" id="CHEBI:59789"/>
    </ligand>
</feature>
<evidence type="ECO:0000313" key="14">
    <source>
        <dbReference type="EMBL" id="MFC6280617.1"/>
    </source>
</evidence>
<comment type="caution">
    <text evidence="14">The sequence shown here is derived from an EMBL/GenBank/DDBJ whole genome shotgun (WGS) entry which is preliminary data.</text>
</comment>
<reference evidence="15" key="1">
    <citation type="journal article" date="2019" name="Int. J. Syst. Evol. Microbiol.">
        <title>The Global Catalogue of Microorganisms (GCM) 10K type strain sequencing project: providing services to taxonomists for standard genome sequencing and annotation.</title>
        <authorList>
            <consortium name="The Broad Institute Genomics Platform"/>
            <consortium name="The Broad Institute Genome Sequencing Center for Infectious Disease"/>
            <person name="Wu L."/>
            <person name="Ma J."/>
        </authorList>
    </citation>
    <scope>NUCLEOTIDE SEQUENCE [LARGE SCALE GENOMIC DNA]</scope>
    <source>
        <strain evidence="15">CCUG 39402</strain>
    </source>
</reference>
<feature type="binding site" evidence="12">
    <location>
        <position position="292"/>
    </location>
    <ligand>
        <name>[4Fe-4S] cluster</name>
        <dbReference type="ChEBI" id="CHEBI:49883"/>
        <label>2</label>
        <note>4Fe-4S-substrate</note>
    </ligand>
</feature>
<evidence type="ECO:0000256" key="9">
    <source>
        <dbReference type="ARBA" id="ARBA00023150"/>
    </source>
</evidence>
<dbReference type="Pfam" id="PF06463">
    <property type="entry name" value="Mob_synth_C"/>
    <property type="match status" value="1"/>
</dbReference>
<keyword evidence="15" id="KW-1185">Reference proteome</keyword>
<keyword evidence="4 12" id="KW-0479">Metal-binding</keyword>
<keyword evidence="5 12" id="KW-0547">Nucleotide-binding</keyword>
<evidence type="ECO:0000256" key="3">
    <source>
        <dbReference type="ARBA" id="ARBA00022691"/>
    </source>
</evidence>
<dbReference type="InterPro" id="IPR007197">
    <property type="entry name" value="rSAM"/>
</dbReference>
<feature type="binding site" evidence="12">
    <location>
        <position position="56"/>
    </location>
    <ligand>
        <name>S-adenosyl-L-methionine</name>
        <dbReference type="ChEBI" id="CHEBI:59789"/>
    </ligand>
</feature>
<dbReference type="HAMAP" id="MF_01225_B">
    <property type="entry name" value="MoaA_B"/>
    <property type="match status" value="1"/>
</dbReference>
<dbReference type="SFLD" id="SFLDG01383">
    <property type="entry name" value="cyclic_pyranopterin_phosphate"/>
    <property type="match status" value="1"/>
</dbReference>
<comment type="similarity">
    <text evidence="12">Belongs to the radical SAM superfamily. MoaA family.</text>
</comment>
<dbReference type="InterPro" id="IPR040064">
    <property type="entry name" value="MoaA-like"/>
</dbReference>
<evidence type="ECO:0000256" key="8">
    <source>
        <dbReference type="ARBA" id="ARBA00023134"/>
    </source>
</evidence>
<protein>
    <recommendedName>
        <fullName evidence="1 12">GTP 3',8-cyclase</fullName>
        <ecNumber evidence="1 12">4.1.99.22</ecNumber>
    </recommendedName>
    <alternativeName>
        <fullName evidence="12">Molybdenum cofactor biosynthesis protein A</fullName>
    </alternativeName>
</protein>
<comment type="subunit">
    <text evidence="12">Monomer and homodimer.</text>
</comment>
<comment type="pathway">
    <text evidence="12">Cofactor biosynthesis; molybdopterin biosynthesis.</text>
</comment>
<keyword evidence="2 12" id="KW-0004">4Fe-4S</keyword>
<dbReference type="PANTHER" id="PTHR22960">
    <property type="entry name" value="MOLYBDOPTERIN COFACTOR SYNTHESIS PROTEIN A"/>
    <property type="match status" value="1"/>
</dbReference>
<dbReference type="EMBL" id="JBHSRS010000013">
    <property type="protein sequence ID" value="MFC6280617.1"/>
    <property type="molecule type" value="Genomic_DNA"/>
</dbReference>
<keyword evidence="3 12" id="KW-0949">S-adenosyl-L-methionine</keyword>
<comment type="cofactor">
    <cofactor evidence="12">
        <name>[4Fe-4S] cluster</name>
        <dbReference type="ChEBI" id="CHEBI:49883"/>
    </cofactor>
    <text evidence="12">Binds 2 [4Fe-4S] clusters. Binds 1 [4Fe-4S] cluster coordinated with 3 cysteines and an exchangeable S-adenosyl-L-methionine and 1 [4Fe-4S] cluster coordinated with 3 cysteines and the GTP-derived substrate.</text>
</comment>
<dbReference type="CDD" id="cd01335">
    <property type="entry name" value="Radical_SAM"/>
    <property type="match status" value="1"/>
</dbReference>
<dbReference type="InterPro" id="IPR050105">
    <property type="entry name" value="MoCo_biosynth_MoaA/MoaC"/>
</dbReference>
<evidence type="ECO:0000256" key="11">
    <source>
        <dbReference type="ARBA" id="ARBA00048697"/>
    </source>
</evidence>
<evidence type="ECO:0000256" key="4">
    <source>
        <dbReference type="ARBA" id="ARBA00022723"/>
    </source>
</evidence>